<reference evidence="2" key="2">
    <citation type="submission" date="2020-11" db="EMBL/GenBank/DDBJ databases">
        <authorList>
            <person name="McCartney M.A."/>
            <person name="Auch B."/>
            <person name="Kono T."/>
            <person name="Mallez S."/>
            <person name="Becker A."/>
            <person name="Gohl D.M."/>
            <person name="Silverstein K.A.T."/>
            <person name="Koren S."/>
            <person name="Bechman K.B."/>
            <person name="Herman A."/>
            <person name="Abrahante J.E."/>
            <person name="Garbe J."/>
        </authorList>
    </citation>
    <scope>NUCLEOTIDE SEQUENCE</scope>
    <source>
        <strain evidence="2">Duluth1</strain>
        <tissue evidence="2">Whole animal</tissue>
    </source>
</reference>
<accession>A0A9D4FIX5</accession>
<sequence length="72" mass="8357">MNPYSVTCFENPTIGCQVIMAFSILLFLFQVDPSKRVDFFKLLTKLFHVVICGLQNSVARVLRWKTDECLDR</sequence>
<dbReference type="AlphaFoldDB" id="A0A9D4FIX5"/>
<reference evidence="2" key="1">
    <citation type="journal article" date="2019" name="bioRxiv">
        <title>The Genome of the Zebra Mussel, Dreissena polymorpha: A Resource for Invasive Species Research.</title>
        <authorList>
            <person name="McCartney M.A."/>
            <person name="Auch B."/>
            <person name="Kono T."/>
            <person name="Mallez S."/>
            <person name="Zhang Y."/>
            <person name="Obille A."/>
            <person name="Becker A."/>
            <person name="Abrahante J.E."/>
            <person name="Garbe J."/>
            <person name="Badalamenti J.P."/>
            <person name="Herman A."/>
            <person name="Mangelson H."/>
            <person name="Liachko I."/>
            <person name="Sullivan S."/>
            <person name="Sone E.D."/>
            <person name="Koren S."/>
            <person name="Silverstein K.A.T."/>
            <person name="Beckman K.B."/>
            <person name="Gohl D.M."/>
        </authorList>
    </citation>
    <scope>NUCLEOTIDE SEQUENCE</scope>
    <source>
        <strain evidence="2">Duluth1</strain>
        <tissue evidence="2">Whole animal</tissue>
    </source>
</reference>
<evidence type="ECO:0000313" key="2">
    <source>
        <dbReference type="EMBL" id="KAH3799600.1"/>
    </source>
</evidence>
<name>A0A9D4FIX5_DREPO</name>
<feature type="transmembrane region" description="Helical" evidence="1">
    <location>
        <begin position="12"/>
        <end position="31"/>
    </location>
</feature>
<keyword evidence="1" id="KW-1133">Transmembrane helix</keyword>
<evidence type="ECO:0000256" key="1">
    <source>
        <dbReference type="SAM" id="Phobius"/>
    </source>
</evidence>
<organism evidence="2 3">
    <name type="scientific">Dreissena polymorpha</name>
    <name type="common">Zebra mussel</name>
    <name type="synonym">Mytilus polymorpha</name>
    <dbReference type="NCBI Taxonomy" id="45954"/>
    <lineage>
        <taxon>Eukaryota</taxon>
        <taxon>Metazoa</taxon>
        <taxon>Spiralia</taxon>
        <taxon>Lophotrochozoa</taxon>
        <taxon>Mollusca</taxon>
        <taxon>Bivalvia</taxon>
        <taxon>Autobranchia</taxon>
        <taxon>Heteroconchia</taxon>
        <taxon>Euheterodonta</taxon>
        <taxon>Imparidentia</taxon>
        <taxon>Neoheterodontei</taxon>
        <taxon>Myida</taxon>
        <taxon>Dreissenoidea</taxon>
        <taxon>Dreissenidae</taxon>
        <taxon>Dreissena</taxon>
    </lineage>
</organism>
<keyword evidence="3" id="KW-1185">Reference proteome</keyword>
<protein>
    <submittedName>
        <fullName evidence="2">Uncharacterized protein</fullName>
    </submittedName>
</protein>
<dbReference type="EMBL" id="JAIWYP010000007">
    <property type="protein sequence ID" value="KAH3799600.1"/>
    <property type="molecule type" value="Genomic_DNA"/>
</dbReference>
<keyword evidence="1" id="KW-0472">Membrane</keyword>
<proteinExistence type="predicted"/>
<comment type="caution">
    <text evidence="2">The sequence shown here is derived from an EMBL/GenBank/DDBJ whole genome shotgun (WGS) entry which is preliminary data.</text>
</comment>
<evidence type="ECO:0000313" key="3">
    <source>
        <dbReference type="Proteomes" id="UP000828390"/>
    </source>
</evidence>
<keyword evidence="1" id="KW-0812">Transmembrane</keyword>
<dbReference type="Proteomes" id="UP000828390">
    <property type="component" value="Unassembled WGS sequence"/>
</dbReference>
<gene>
    <name evidence="2" type="ORF">DPMN_153211</name>
</gene>